<feature type="transmembrane region" description="Helical" evidence="6">
    <location>
        <begin position="119"/>
        <end position="135"/>
    </location>
</feature>
<dbReference type="Gene3D" id="1.10.287.70">
    <property type="match status" value="2"/>
</dbReference>
<dbReference type="Pfam" id="PF00520">
    <property type="entry name" value="Ion_trans"/>
    <property type="match status" value="2"/>
</dbReference>
<comment type="caution">
    <text evidence="7">The sequence shown here is derived from an EMBL/GenBank/DDBJ whole genome shotgun (WGS) entry which is preliminary data.</text>
</comment>
<comment type="subcellular location">
    <subcellularLocation>
        <location evidence="1">Membrane</location>
        <topology evidence="1">Multi-pass membrane protein</topology>
    </subcellularLocation>
</comment>
<feature type="transmembrane region" description="Helical" evidence="6">
    <location>
        <begin position="547"/>
        <end position="569"/>
    </location>
</feature>
<dbReference type="SUPFAM" id="SSF47473">
    <property type="entry name" value="EF-hand"/>
    <property type="match status" value="1"/>
</dbReference>
<dbReference type="InterPro" id="IPR027359">
    <property type="entry name" value="Volt_channel_dom_sf"/>
</dbReference>
<dbReference type="InterPro" id="IPR005821">
    <property type="entry name" value="Ion_trans_dom"/>
</dbReference>
<feature type="transmembrane region" description="Helical" evidence="6">
    <location>
        <begin position="492"/>
        <end position="511"/>
    </location>
</feature>
<feature type="compositionally biased region" description="Polar residues" evidence="5">
    <location>
        <begin position="819"/>
        <end position="829"/>
    </location>
</feature>
<dbReference type="SUPFAM" id="SSF81324">
    <property type="entry name" value="Voltage-gated potassium channels"/>
    <property type="match status" value="2"/>
</dbReference>
<reference evidence="7" key="1">
    <citation type="submission" date="2022-03" db="EMBL/GenBank/DDBJ databases">
        <authorList>
            <person name="Martin C."/>
        </authorList>
    </citation>
    <scope>NUCLEOTIDE SEQUENCE</scope>
</reference>
<keyword evidence="2 6" id="KW-0812">Transmembrane</keyword>
<evidence type="ECO:0000256" key="2">
    <source>
        <dbReference type="ARBA" id="ARBA00022692"/>
    </source>
</evidence>
<accession>A0A8J1U4B4</accession>
<feature type="transmembrane region" description="Helical" evidence="6">
    <location>
        <begin position="287"/>
        <end position="312"/>
    </location>
</feature>
<evidence type="ECO:0000256" key="4">
    <source>
        <dbReference type="ARBA" id="ARBA00023136"/>
    </source>
</evidence>
<evidence type="ECO:0000256" key="1">
    <source>
        <dbReference type="ARBA" id="ARBA00004141"/>
    </source>
</evidence>
<feature type="compositionally biased region" description="Acidic residues" evidence="5">
    <location>
        <begin position="797"/>
        <end position="810"/>
    </location>
</feature>
<dbReference type="Proteomes" id="UP000749559">
    <property type="component" value="Unassembled WGS sequence"/>
</dbReference>
<feature type="region of interest" description="Disordered" evidence="5">
    <location>
        <begin position="1"/>
        <end position="26"/>
    </location>
</feature>
<evidence type="ECO:0000256" key="5">
    <source>
        <dbReference type="SAM" id="MobiDB-lite"/>
    </source>
</evidence>
<dbReference type="EMBL" id="CAIIXF020000008">
    <property type="protein sequence ID" value="CAH1791470.1"/>
    <property type="molecule type" value="Genomic_DNA"/>
</dbReference>
<feature type="transmembrane region" description="Helical" evidence="6">
    <location>
        <begin position="649"/>
        <end position="671"/>
    </location>
</feature>
<keyword evidence="8" id="KW-1185">Reference proteome</keyword>
<gene>
    <name evidence="7" type="ORF">OFUS_LOCUS16547</name>
</gene>
<dbReference type="PANTHER" id="PTHR46726:SF1">
    <property type="entry name" value="TWO-PORE CALCIUM CHANNEL 3"/>
    <property type="match status" value="1"/>
</dbReference>
<dbReference type="OrthoDB" id="10068803at2759"/>
<dbReference type="GO" id="GO:0005216">
    <property type="term" value="F:monoatomic ion channel activity"/>
    <property type="evidence" value="ECO:0007669"/>
    <property type="project" value="InterPro"/>
</dbReference>
<feature type="transmembrane region" description="Helical" evidence="6">
    <location>
        <begin position="219"/>
        <end position="238"/>
    </location>
</feature>
<dbReference type="PANTHER" id="PTHR46726">
    <property type="entry name" value="TWO PORE CHANNEL 3"/>
    <property type="match status" value="1"/>
</dbReference>
<name>A0A8J1U4B4_OWEFU</name>
<feature type="compositionally biased region" description="Polar residues" evidence="5">
    <location>
        <begin position="1"/>
        <end position="18"/>
    </location>
</feature>
<protein>
    <submittedName>
        <fullName evidence="7">Uncharacterized protein</fullName>
    </submittedName>
</protein>
<feature type="transmembrane region" description="Helical" evidence="6">
    <location>
        <begin position="620"/>
        <end position="642"/>
    </location>
</feature>
<feature type="region of interest" description="Disordered" evidence="5">
    <location>
        <begin position="796"/>
        <end position="829"/>
    </location>
</feature>
<evidence type="ECO:0000313" key="8">
    <source>
        <dbReference type="Proteomes" id="UP000749559"/>
    </source>
</evidence>
<evidence type="ECO:0000256" key="6">
    <source>
        <dbReference type="SAM" id="Phobius"/>
    </source>
</evidence>
<dbReference type="Gene3D" id="1.20.120.350">
    <property type="entry name" value="Voltage-gated potassium channels. Chain C"/>
    <property type="match status" value="2"/>
</dbReference>
<organism evidence="7 8">
    <name type="scientific">Owenia fusiformis</name>
    <name type="common">Polychaete worm</name>
    <dbReference type="NCBI Taxonomy" id="6347"/>
    <lineage>
        <taxon>Eukaryota</taxon>
        <taxon>Metazoa</taxon>
        <taxon>Spiralia</taxon>
        <taxon>Lophotrochozoa</taxon>
        <taxon>Annelida</taxon>
        <taxon>Polychaeta</taxon>
        <taxon>Sedentaria</taxon>
        <taxon>Canalipalpata</taxon>
        <taxon>Sabellida</taxon>
        <taxon>Oweniida</taxon>
        <taxon>Oweniidae</taxon>
        <taxon>Owenia</taxon>
    </lineage>
</organism>
<dbReference type="GO" id="GO:0016020">
    <property type="term" value="C:membrane"/>
    <property type="evidence" value="ECO:0007669"/>
    <property type="project" value="UniProtKB-SubCell"/>
</dbReference>
<evidence type="ECO:0000313" key="7">
    <source>
        <dbReference type="EMBL" id="CAH1791470.1"/>
    </source>
</evidence>
<keyword evidence="4 6" id="KW-0472">Membrane</keyword>
<feature type="transmembrane region" description="Helical" evidence="6">
    <location>
        <begin position="156"/>
        <end position="175"/>
    </location>
</feature>
<dbReference type="InterPro" id="IPR011992">
    <property type="entry name" value="EF-hand-dom_pair"/>
</dbReference>
<evidence type="ECO:0000256" key="3">
    <source>
        <dbReference type="ARBA" id="ARBA00022989"/>
    </source>
</evidence>
<dbReference type="AlphaFoldDB" id="A0A8J1U4B4"/>
<feature type="transmembrane region" description="Helical" evidence="6">
    <location>
        <begin position="88"/>
        <end position="107"/>
    </location>
</feature>
<feature type="transmembrane region" description="Helical" evidence="6">
    <location>
        <begin position="437"/>
        <end position="456"/>
    </location>
</feature>
<proteinExistence type="predicted"/>
<sequence length="829" mass="96038">MADSTQEGASNGAVNNNKVPDIKPKTVSFNKNKDEATIEFHMKEEGVKLAGADLALAAAFIQDAVNGRNMDIKTDQKTISLYEIYNHWLLQIGLFIFIWLNLALALFEKPAVDGLEMPYWATMILELVCLAFFVFRLVHSKMVLQDGKFFKDSKNIVVIVLIGLTLLDMVVYLFWVNFAPNANPVRWSRPLRAFYIINFAEGRQIRRAFRNIRRTLPDIMNVLILFIFSVALFALLAFKMFDKKHLVYPDGKPYFRDYWESFWDLYVLVTTANNPDVMMPAYENSSWFALFFVIYTIICLYIFMSIVLAVIYNNYKRHLKGEVKLSVFLKRRLLRRAFDILKIWKNGQFVIPKDRWDDLMRIICPNRSQAQLDLLLMVLDTNGDTDIEKRDFLNLVDLLNVELTEVRDRMTLMETHCAPCYMSTPSEFIKKAIHHRFFMYFFDFMILVNAICMGFKWDVLELYFFLPLFTLEIVLKLYAYGPKQFFSDFWNIFDFIVVGAALIGTIIEAIQKEDKEIDYVLILRVLRLIRIMGAIERFKVIITTIMNIGPSIITYGGVIFVLYYFYAIIGMESFGGRIRFYGYNNLKPEQQFCGDAKLNGTEFFNKHYCKNNFNDILKSFVLLFELMVVNQWHILTSGFVAVTNKAARLYFISFHLACVIIVLNIFTAFVLEVFILEFSLSGGKFDSAIEEKITEMGMQIDSGGPKVKTSKHKKQDKEELVADVQDVAVTEDPTKEPPKIDLTSQDLSHFDLNANAENLTTWFNNLTQEEKDKDLKFHLKKKSGKNIELLLQRMFEGEIDPDDEGEDENLEQLPPPPSNFKSLTLDSVA</sequence>
<keyword evidence="3 6" id="KW-1133">Transmembrane helix</keyword>